<dbReference type="RefSeq" id="WP_238316719.1">
    <property type="nucleotide sequence ID" value="NZ_BQKV01000036.1"/>
</dbReference>
<evidence type="ECO:0000256" key="3">
    <source>
        <dbReference type="ARBA" id="ARBA00022801"/>
    </source>
</evidence>
<dbReference type="SUPFAM" id="SSF88713">
    <property type="entry name" value="Glycoside hydrolase/deacetylase"/>
    <property type="match status" value="1"/>
</dbReference>
<evidence type="ECO:0000256" key="1">
    <source>
        <dbReference type="ARBA" id="ARBA00001946"/>
    </source>
</evidence>
<gene>
    <name evidence="6" type="ORF">JCM17207_11460</name>
</gene>
<evidence type="ECO:0008006" key="8">
    <source>
        <dbReference type="Google" id="ProtNLM"/>
    </source>
</evidence>
<comment type="cofactor">
    <cofactor evidence="1">
        <name>Mg(2+)</name>
        <dbReference type="ChEBI" id="CHEBI:18420"/>
    </cofactor>
</comment>
<organism evidence="6 7">
    <name type="scientific">Faecalibacterium gallinarum</name>
    <dbReference type="NCBI Taxonomy" id="2903556"/>
    <lineage>
        <taxon>Bacteria</taxon>
        <taxon>Bacillati</taxon>
        <taxon>Bacillota</taxon>
        <taxon>Clostridia</taxon>
        <taxon>Eubacteriales</taxon>
        <taxon>Oscillospiraceae</taxon>
        <taxon>Faecalibacterium</taxon>
    </lineage>
</organism>
<dbReference type="InterPro" id="IPR006879">
    <property type="entry name" value="YdjC-like"/>
</dbReference>
<dbReference type="Gene3D" id="3.20.20.370">
    <property type="entry name" value="Glycoside hydrolase/deacetylase"/>
    <property type="match status" value="1"/>
</dbReference>
<dbReference type="GO" id="GO:0005975">
    <property type="term" value="P:carbohydrate metabolic process"/>
    <property type="evidence" value="ECO:0007669"/>
    <property type="project" value="InterPro"/>
</dbReference>
<reference evidence="6" key="1">
    <citation type="journal article" date="2022" name="Int. J. Syst. Evol. Microbiol.">
        <title>Genome-based, phenotypic and chemotaxonomic classification of Faecalibacterium strains: proposal of three novel species Faecalibacterium duncaniae sp. nov., Faecalibacterium hattorii sp. nov. and Faecalibacterium gallinarum sp. nov. .</title>
        <authorList>
            <person name="Sakamoto M."/>
            <person name="Sakurai N."/>
            <person name="Tanno H."/>
            <person name="Iino T."/>
            <person name="Ohkuma M."/>
            <person name="Endo A."/>
        </authorList>
    </citation>
    <scope>NUCLEOTIDE SEQUENCE</scope>
    <source>
        <strain evidence="6">JCM 17207</strain>
    </source>
</reference>
<evidence type="ECO:0000256" key="5">
    <source>
        <dbReference type="ARBA" id="ARBA00023277"/>
    </source>
</evidence>
<evidence type="ECO:0000256" key="4">
    <source>
        <dbReference type="ARBA" id="ARBA00022842"/>
    </source>
</evidence>
<evidence type="ECO:0000313" key="6">
    <source>
        <dbReference type="EMBL" id="GJN64521.1"/>
    </source>
</evidence>
<proteinExistence type="predicted"/>
<keyword evidence="2" id="KW-0479">Metal-binding</keyword>
<comment type="caution">
    <text evidence="6">The sequence shown here is derived from an EMBL/GenBank/DDBJ whole genome shotgun (WGS) entry which is preliminary data.</text>
</comment>
<keyword evidence="7" id="KW-1185">Reference proteome</keyword>
<keyword evidence="5" id="KW-0119">Carbohydrate metabolism</keyword>
<dbReference type="EMBL" id="BQKV01000036">
    <property type="protein sequence ID" value="GJN64521.1"/>
    <property type="molecule type" value="Genomic_DNA"/>
</dbReference>
<keyword evidence="4" id="KW-0460">Magnesium</keyword>
<dbReference type="InterPro" id="IPR011330">
    <property type="entry name" value="Glyco_hydro/deAcase_b/a-brl"/>
</dbReference>
<dbReference type="GO" id="GO:0046872">
    <property type="term" value="F:metal ion binding"/>
    <property type="evidence" value="ECO:0007669"/>
    <property type="project" value="UniProtKB-KW"/>
</dbReference>
<dbReference type="PANTHER" id="PTHR31609">
    <property type="entry name" value="YDJC DEACETYLASE FAMILY MEMBER"/>
    <property type="match status" value="1"/>
</dbReference>
<sequence length="260" mass="29753">MKLLLQSDDYGISRAVARGIVYGIDQGLIRNTGLFANMPWAEECVEWIRPCLRQIAFGLDLNLTTGRPILPPERIPSLVNAEGRFHTSWESRKLDAALGGADHASRQEVLLECEAQIQRFIELVGKKPDYIHPHAYTTPRIMEVQRELAHQYGVPYSSDVWQRLAGFGVPEYRIGWYKKPATLENQMNSSLKEYVLTHSAELLAQDICILTGHMGYLDRDLMELSTYTLYRVNDLADVVSEELKAWVKDNRVELITYRDL</sequence>
<evidence type="ECO:0000313" key="7">
    <source>
        <dbReference type="Proteomes" id="UP001055185"/>
    </source>
</evidence>
<dbReference type="Pfam" id="PF04794">
    <property type="entry name" value="YdjC"/>
    <property type="match status" value="1"/>
</dbReference>
<protein>
    <recommendedName>
        <fullName evidence="8">ChbG/HpnK family deacetylase</fullName>
    </recommendedName>
</protein>
<dbReference type="GO" id="GO:0019213">
    <property type="term" value="F:deacetylase activity"/>
    <property type="evidence" value="ECO:0007669"/>
    <property type="project" value="TreeGrafter"/>
</dbReference>
<evidence type="ECO:0000256" key="2">
    <source>
        <dbReference type="ARBA" id="ARBA00022723"/>
    </source>
</evidence>
<keyword evidence="3" id="KW-0378">Hydrolase</keyword>
<name>A0AA37IZM1_9FIRM</name>
<dbReference type="AlphaFoldDB" id="A0AA37IZM1"/>
<accession>A0AA37IZM1</accession>
<dbReference type="Proteomes" id="UP001055185">
    <property type="component" value="Unassembled WGS sequence"/>
</dbReference>
<dbReference type="PANTHER" id="PTHR31609:SF1">
    <property type="entry name" value="CARBOHYDRATE DEACETYLASE"/>
    <property type="match status" value="1"/>
</dbReference>
<dbReference type="GO" id="GO:0016787">
    <property type="term" value="F:hydrolase activity"/>
    <property type="evidence" value="ECO:0007669"/>
    <property type="project" value="UniProtKB-KW"/>
</dbReference>